<dbReference type="GO" id="GO:0000338">
    <property type="term" value="P:protein deneddylation"/>
    <property type="evidence" value="ECO:0007669"/>
    <property type="project" value="InterPro"/>
</dbReference>
<dbReference type="OMA" id="ARDEWVW"/>
<name>W6URQ1_ECHGR</name>
<dbReference type="GO" id="GO:0010387">
    <property type="term" value="P:COP9 signalosome assembly"/>
    <property type="evidence" value="ECO:0007669"/>
    <property type="project" value="InterPro"/>
</dbReference>
<keyword evidence="4" id="KW-0736">Signalosome</keyword>
<proteinExistence type="predicted"/>
<feature type="domain" description="C2H2-type" evidence="7">
    <location>
        <begin position="190"/>
        <end position="213"/>
    </location>
</feature>
<evidence type="ECO:0000256" key="5">
    <source>
        <dbReference type="ARBA" id="ARBA00023242"/>
    </source>
</evidence>
<evidence type="ECO:0000313" key="9">
    <source>
        <dbReference type="Proteomes" id="UP000019149"/>
    </source>
</evidence>
<feature type="region of interest" description="Disordered" evidence="6">
    <location>
        <begin position="509"/>
        <end position="547"/>
    </location>
</feature>
<evidence type="ECO:0000256" key="6">
    <source>
        <dbReference type="SAM" id="MobiDB-lite"/>
    </source>
</evidence>
<evidence type="ECO:0000256" key="4">
    <source>
        <dbReference type="ARBA" id="ARBA00022790"/>
    </source>
</evidence>
<dbReference type="EMBL" id="APAU02000007">
    <property type="protein sequence ID" value="EUB63366.1"/>
    <property type="molecule type" value="Genomic_DNA"/>
</dbReference>
<dbReference type="STRING" id="6210.W6URQ1"/>
<dbReference type="GeneID" id="36337572"/>
<keyword evidence="9" id="KW-1185">Reference proteome</keyword>
<dbReference type="InterPro" id="IPR013087">
    <property type="entry name" value="Znf_C2H2_type"/>
</dbReference>
<feature type="compositionally biased region" description="Pro residues" evidence="6">
    <location>
        <begin position="278"/>
        <end position="287"/>
    </location>
</feature>
<dbReference type="KEGG" id="egl:EGR_01857"/>
<organism evidence="8 9">
    <name type="scientific">Echinococcus granulosus</name>
    <name type="common">Hydatid tapeworm</name>
    <dbReference type="NCBI Taxonomy" id="6210"/>
    <lineage>
        <taxon>Eukaryota</taxon>
        <taxon>Metazoa</taxon>
        <taxon>Spiralia</taxon>
        <taxon>Lophotrochozoa</taxon>
        <taxon>Platyhelminthes</taxon>
        <taxon>Cestoda</taxon>
        <taxon>Eucestoda</taxon>
        <taxon>Cyclophyllidea</taxon>
        <taxon>Taeniidae</taxon>
        <taxon>Echinococcus</taxon>
        <taxon>Echinococcus granulosus group</taxon>
    </lineage>
</organism>
<feature type="domain" description="C2H2-type" evidence="7">
    <location>
        <begin position="225"/>
        <end position="248"/>
    </location>
</feature>
<dbReference type="SMART" id="SM00355">
    <property type="entry name" value="ZnF_C2H2"/>
    <property type="match status" value="4"/>
</dbReference>
<dbReference type="AlphaFoldDB" id="W6URQ1"/>
<dbReference type="InterPro" id="IPR033205">
    <property type="entry name" value="COP9_CSN8"/>
</dbReference>
<evidence type="ECO:0000259" key="7">
    <source>
        <dbReference type="SMART" id="SM00355"/>
    </source>
</evidence>
<reference evidence="8 9" key="1">
    <citation type="journal article" date="2013" name="Nat. Genet.">
        <title>The genome of the hydatid tapeworm Echinococcus granulosus.</title>
        <authorList>
            <person name="Zheng H."/>
            <person name="Zhang W."/>
            <person name="Zhang L."/>
            <person name="Zhang Z."/>
            <person name="Li J."/>
            <person name="Lu G."/>
            <person name="Zhu Y."/>
            <person name="Wang Y."/>
            <person name="Huang Y."/>
            <person name="Liu J."/>
            <person name="Kang H."/>
            <person name="Chen J."/>
            <person name="Wang L."/>
            <person name="Chen A."/>
            <person name="Yu S."/>
            <person name="Gao Z."/>
            <person name="Jin L."/>
            <person name="Gu W."/>
            <person name="Wang Z."/>
            <person name="Zhao L."/>
            <person name="Shi B."/>
            <person name="Wen H."/>
            <person name="Lin R."/>
            <person name="Jones M.K."/>
            <person name="Brejova B."/>
            <person name="Vinar T."/>
            <person name="Zhao G."/>
            <person name="McManus D.P."/>
            <person name="Chen Z."/>
            <person name="Zhou Y."/>
            <person name="Wang S."/>
        </authorList>
    </citation>
    <scope>NUCLEOTIDE SEQUENCE [LARGE SCALE GENOMIC DNA]</scope>
</reference>
<dbReference type="PANTHER" id="PTHR13339:SF0">
    <property type="entry name" value="COP9 SIGNALOSOME COMPLEX SUBUNIT 8"/>
    <property type="match status" value="1"/>
</dbReference>
<keyword evidence="3" id="KW-0963">Cytoplasm</keyword>
<feature type="domain" description="C2H2-type" evidence="7">
    <location>
        <begin position="455"/>
        <end position="475"/>
    </location>
</feature>
<dbReference type="GO" id="GO:0008180">
    <property type="term" value="C:COP9 signalosome"/>
    <property type="evidence" value="ECO:0007669"/>
    <property type="project" value="UniProtKB-KW"/>
</dbReference>
<evidence type="ECO:0000313" key="8">
    <source>
        <dbReference type="EMBL" id="EUB63366.1"/>
    </source>
</evidence>
<feature type="domain" description="C2H2-type" evidence="7">
    <location>
        <begin position="350"/>
        <end position="379"/>
    </location>
</feature>
<evidence type="ECO:0000256" key="3">
    <source>
        <dbReference type="ARBA" id="ARBA00022490"/>
    </source>
</evidence>
<comment type="subcellular location">
    <subcellularLocation>
        <location evidence="2">Cytoplasm</location>
    </subcellularLocation>
    <subcellularLocation>
        <location evidence="1">Nucleus</location>
    </subcellularLocation>
</comment>
<comment type="caution">
    <text evidence="8">The sequence shown here is derived from an EMBL/GenBank/DDBJ whole genome shotgun (WGS) entry which is preliminary data.</text>
</comment>
<evidence type="ECO:0000256" key="2">
    <source>
        <dbReference type="ARBA" id="ARBA00004496"/>
    </source>
</evidence>
<accession>W6URQ1</accession>
<dbReference type="GO" id="GO:0005737">
    <property type="term" value="C:cytoplasm"/>
    <property type="evidence" value="ECO:0007669"/>
    <property type="project" value="UniProtKB-SubCell"/>
</dbReference>
<dbReference type="InterPro" id="IPR033464">
    <property type="entry name" value="CSN8_PSD8_EIF3K"/>
</dbReference>
<dbReference type="OrthoDB" id="5351233at2759"/>
<dbReference type="Pfam" id="PF10075">
    <property type="entry name" value="CSN8_PSD8_EIF3K"/>
    <property type="match status" value="1"/>
</dbReference>
<feature type="region of interest" description="Disordered" evidence="6">
    <location>
        <begin position="270"/>
        <end position="291"/>
    </location>
</feature>
<dbReference type="Proteomes" id="UP000019149">
    <property type="component" value="Unassembled WGS sequence"/>
</dbReference>
<dbReference type="Gene3D" id="3.30.160.60">
    <property type="entry name" value="Classic Zinc Finger"/>
    <property type="match status" value="1"/>
</dbReference>
<sequence length="576" mass="64163">MDQGDSKDVDVCRQILELENFEMASGVLNPSQYLNLLCLYLRNNNLMAARFLWKRIPSDCKTADPCLQAVWNLTILLLKRRNDEFLSSCREFLRSDDLSPSVQSHLSAVYQRIQRSTIDLIKSAFSCISIEKLCSMMSLPQDEAVSFMENWTPSSDGLFLIGPSTEALPEQAVLNTISGSCGNAVEPLRLQCPQCSFHTTSSITLRQHAWTNHLGENQTFQSRFYTCSKCTATTTDLNILRDHFAQAHGIREPDVRVIVSWITLTRSAVSQPTARSLTPPPSPPPPVVEVEESEDNEIMVVRDNGPIEIPPASPSFAEPSHDQPTAAPPPSPAAESQDWSQLISRVDKKFSCLLCIASSPSVYFYNGRTEVVFHVVTRHLLRKEIEDDLAHHRKLTNKVKQRIGVLFVDGMHIRSGVHYKDAERVEAALFHSVELHLRWKAVLGADASLPPQNMFTCSGCQAVFHSEQLAVNHINQELRAQLPDFMRARSCPWSLSARDEWVWCVPDLQPSPTSQQQQQPPPPSQTVLASAVPSPPFRDSLSTTSHTMETGLPKSLLFASINNAAASPSSSASRRL</sequence>
<dbReference type="RefSeq" id="XP_024354562.1">
    <property type="nucleotide sequence ID" value="XM_024491106.1"/>
</dbReference>
<gene>
    <name evidence="8" type="ORF">EGR_01857</name>
</gene>
<dbReference type="CTD" id="36337572"/>
<feature type="region of interest" description="Disordered" evidence="6">
    <location>
        <begin position="309"/>
        <end position="338"/>
    </location>
</feature>
<protein>
    <submittedName>
        <fullName evidence="8">COP9 signalosome complex subunit 8</fullName>
    </submittedName>
</protein>
<dbReference type="PANTHER" id="PTHR13339">
    <property type="entry name" value="COP9 SIGNALOSOME COMPLEX SUBUNIT 8"/>
    <property type="match status" value="1"/>
</dbReference>
<evidence type="ECO:0000256" key="1">
    <source>
        <dbReference type="ARBA" id="ARBA00004123"/>
    </source>
</evidence>
<keyword evidence="5" id="KW-0539">Nucleus</keyword>